<sequence>MLSLEKVTFDAGDAVLTGNLYLPDTVDAALPAVVVAGTWTSVKELMANRYAERLADRGYAALSFDFTGFGESQGEPREVERPAQKVADISHALAFLAARPEIDADRLGALGICAAAMYMSAATAADPRVKSLVLVAPWLHDAAICRDAYGGAEKVAELINAADTARETYRTTGAVEYVPVVSATDPRAAMPMEIDFYLNPDRGGGSVWPNRFAVMAWRDWLTYDAIALAPRVTRPTLIVHSEDAAIPDGTRRFHAGLAGPKDILWTSGTQFDFYDREPQVTVAADTAAAHFARTLRG</sequence>
<accession>A0ABV3DS34</accession>
<dbReference type="InterPro" id="IPR051411">
    <property type="entry name" value="Polyketide_trans_af380"/>
</dbReference>
<proteinExistence type="predicted"/>
<evidence type="ECO:0000313" key="3">
    <source>
        <dbReference type="Proteomes" id="UP001551482"/>
    </source>
</evidence>
<dbReference type="PANTHER" id="PTHR47751">
    <property type="entry name" value="SUPERFAMILY HYDROLASE, PUTATIVE (AFU_ORTHOLOGUE AFUA_2G16580)-RELATED"/>
    <property type="match status" value="1"/>
</dbReference>
<dbReference type="Gene3D" id="3.40.50.1820">
    <property type="entry name" value="alpha/beta hydrolase"/>
    <property type="match status" value="1"/>
</dbReference>
<dbReference type="RefSeq" id="WP_358360871.1">
    <property type="nucleotide sequence ID" value="NZ_JBEZFP010000109.1"/>
</dbReference>
<dbReference type="InterPro" id="IPR000383">
    <property type="entry name" value="Xaa-Pro-like_dom"/>
</dbReference>
<comment type="caution">
    <text evidence="2">The sequence shown here is derived from an EMBL/GenBank/DDBJ whole genome shotgun (WGS) entry which is preliminary data.</text>
</comment>
<organism evidence="2 3">
    <name type="scientific">Streptodolium elevatio</name>
    <dbReference type="NCBI Taxonomy" id="3157996"/>
    <lineage>
        <taxon>Bacteria</taxon>
        <taxon>Bacillati</taxon>
        <taxon>Actinomycetota</taxon>
        <taxon>Actinomycetes</taxon>
        <taxon>Kitasatosporales</taxon>
        <taxon>Streptomycetaceae</taxon>
        <taxon>Streptodolium</taxon>
    </lineage>
</organism>
<dbReference type="Gene3D" id="1.10.10.800">
    <property type="match status" value="1"/>
</dbReference>
<dbReference type="EMBL" id="JBEZFP010000109">
    <property type="protein sequence ID" value="MEU8138067.1"/>
    <property type="molecule type" value="Genomic_DNA"/>
</dbReference>
<feature type="domain" description="Xaa-Pro dipeptidyl-peptidase-like" evidence="1">
    <location>
        <begin position="15"/>
        <end position="140"/>
    </location>
</feature>
<dbReference type="GO" id="GO:0016787">
    <property type="term" value="F:hydrolase activity"/>
    <property type="evidence" value="ECO:0007669"/>
    <property type="project" value="UniProtKB-KW"/>
</dbReference>
<evidence type="ECO:0000313" key="2">
    <source>
        <dbReference type="EMBL" id="MEU8138067.1"/>
    </source>
</evidence>
<dbReference type="SUPFAM" id="SSF53474">
    <property type="entry name" value="alpha/beta-Hydrolases"/>
    <property type="match status" value="1"/>
</dbReference>
<evidence type="ECO:0000259" key="1">
    <source>
        <dbReference type="Pfam" id="PF02129"/>
    </source>
</evidence>
<dbReference type="Proteomes" id="UP001551482">
    <property type="component" value="Unassembled WGS sequence"/>
</dbReference>
<keyword evidence="2" id="KW-0378">Hydrolase</keyword>
<dbReference type="Pfam" id="PF02129">
    <property type="entry name" value="Peptidase_S15"/>
    <property type="match status" value="1"/>
</dbReference>
<name>A0ABV3DS34_9ACTN</name>
<dbReference type="InterPro" id="IPR029058">
    <property type="entry name" value="AB_hydrolase_fold"/>
</dbReference>
<keyword evidence="3" id="KW-1185">Reference proteome</keyword>
<reference evidence="2 3" key="1">
    <citation type="submission" date="2024-06" db="EMBL/GenBank/DDBJ databases">
        <title>The Natural Products Discovery Center: Release of the First 8490 Sequenced Strains for Exploring Actinobacteria Biosynthetic Diversity.</title>
        <authorList>
            <person name="Kalkreuter E."/>
            <person name="Kautsar S.A."/>
            <person name="Yang D."/>
            <person name="Bader C.D."/>
            <person name="Teijaro C.N."/>
            <person name="Fluegel L."/>
            <person name="Davis C.M."/>
            <person name="Simpson J.R."/>
            <person name="Lauterbach L."/>
            <person name="Steele A.D."/>
            <person name="Gui C."/>
            <person name="Meng S."/>
            <person name="Li G."/>
            <person name="Viehrig K."/>
            <person name="Ye F."/>
            <person name="Su P."/>
            <person name="Kiefer A.F."/>
            <person name="Nichols A."/>
            <person name="Cepeda A.J."/>
            <person name="Yan W."/>
            <person name="Fan B."/>
            <person name="Jiang Y."/>
            <person name="Adhikari A."/>
            <person name="Zheng C.-J."/>
            <person name="Schuster L."/>
            <person name="Cowan T.M."/>
            <person name="Smanski M.J."/>
            <person name="Chevrette M.G."/>
            <person name="De Carvalho L.P.S."/>
            <person name="Shen B."/>
        </authorList>
    </citation>
    <scope>NUCLEOTIDE SEQUENCE [LARGE SCALE GENOMIC DNA]</scope>
    <source>
        <strain evidence="2 3">NPDC048946</strain>
    </source>
</reference>
<protein>
    <submittedName>
        <fullName evidence="2">Alpha/beta fold hydrolase</fullName>
    </submittedName>
</protein>
<dbReference type="PANTHER" id="PTHR47751:SF1">
    <property type="entry name" value="SUPERFAMILY HYDROLASE, PUTATIVE (AFU_ORTHOLOGUE AFUA_2G16580)-RELATED"/>
    <property type="match status" value="1"/>
</dbReference>
<gene>
    <name evidence="2" type="ORF">AB0C36_31735</name>
</gene>